<dbReference type="Pfam" id="PF24883">
    <property type="entry name" value="NPHP3_N"/>
    <property type="match status" value="1"/>
</dbReference>
<sequence>MAEALGLAASIIAVIQLAGRIAAVCKVFLDKTQDCPRDLRLIYVETGSLKVIFEGLSFLDDENPADSTTLRALQGDHGVLERCKHAVTELDRLFPPLPALTALKRKRRKKETLQMALGILAWPLKAEKAMKLLDEIMRYKSTIGMALQGQLLASPHALHNTAKGLYEDKTGDWVLATPEWANWINCRERALWIHGIPGAGKTVLASHVIEKTRNICETRGKKTRLVYYYCHHSHNQDETTPFLRWLVSELLQGLDEIPSIAWEPYERRAEPDLPELLDILGEALHGFERVYVGIDALDESESRANLLALLERLTIETRFAKIQLFATSREYEDIRRKMSNISQPLSMSNSFVEADIRVYVAAKIRENPRFQCWPENLRAEVEVFLSKGAKGMFRWAVCQLDILRRLHHQSKVREAIRSLPETLDETYERIFSCIAEEDRGLVRCAIHLLCFHNFLWKGTCPLPAHVLLEFYPLLDKPDNRSGPDDCFLDLANLKDICGCLVVFSYEQGGETANVAHYTVREFLESSRASSPLTASMKIGQKDHFTILASIFQYAIAWIEDEDNNNEDDDNSLAISATSTLGKYCLANSVWSFARCEELVEPSLAFKLLDPSRAHYKNLQHALERQGSHNIWFSNYFWLIYWEDGCKSSKAAILISLLFMDCFSLAKVFVKGLDMKRLMQEVLTGETSGLWGERPPPGELVPEDRCVWVKGNLVDVLCGIQYLNKGTLGFLQEEASTLIDYGNLLSSYMLAHDFCRDTHQDDCVLEELFRRGDSIGWTTLIGLQGDGHEAVAPLVIDKGADVKAKNNDGSTALAK</sequence>
<keyword evidence="4" id="KW-1185">Reference proteome</keyword>
<gene>
    <name evidence="3" type="ORF">NEMBOFW57_010377</name>
</gene>
<evidence type="ECO:0000259" key="2">
    <source>
        <dbReference type="Pfam" id="PF24883"/>
    </source>
</evidence>
<keyword evidence="1" id="KW-0677">Repeat</keyword>
<dbReference type="InterPro" id="IPR056884">
    <property type="entry name" value="NPHP3-like_N"/>
</dbReference>
<dbReference type="AlphaFoldDB" id="A0AAD4EMY9"/>
<evidence type="ECO:0000313" key="4">
    <source>
        <dbReference type="Proteomes" id="UP001197093"/>
    </source>
</evidence>
<dbReference type="SUPFAM" id="SSF48403">
    <property type="entry name" value="Ankyrin repeat"/>
    <property type="match status" value="1"/>
</dbReference>
<feature type="domain" description="Nephrocystin 3-like N-terminal" evidence="2">
    <location>
        <begin position="170"/>
        <end position="329"/>
    </location>
</feature>
<evidence type="ECO:0000256" key="1">
    <source>
        <dbReference type="ARBA" id="ARBA00022737"/>
    </source>
</evidence>
<dbReference type="PANTHER" id="PTHR10039">
    <property type="entry name" value="AMELOGENIN"/>
    <property type="match status" value="1"/>
</dbReference>
<evidence type="ECO:0000313" key="3">
    <source>
        <dbReference type="EMBL" id="KAG7284019.1"/>
    </source>
</evidence>
<protein>
    <recommendedName>
        <fullName evidence="2">Nephrocystin 3-like N-terminal domain-containing protein</fullName>
    </recommendedName>
</protein>
<dbReference type="EMBL" id="JAHCVI010000006">
    <property type="protein sequence ID" value="KAG7284019.1"/>
    <property type="molecule type" value="Genomic_DNA"/>
</dbReference>
<name>A0AAD4EMY9_9PEZI</name>
<dbReference type="InterPro" id="IPR027417">
    <property type="entry name" value="P-loop_NTPase"/>
</dbReference>
<dbReference type="Gene3D" id="3.40.50.300">
    <property type="entry name" value="P-loop containing nucleotide triphosphate hydrolases"/>
    <property type="match status" value="1"/>
</dbReference>
<dbReference type="InterPro" id="IPR036770">
    <property type="entry name" value="Ankyrin_rpt-contain_sf"/>
</dbReference>
<dbReference type="SUPFAM" id="SSF52540">
    <property type="entry name" value="P-loop containing nucleoside triphosphate hydrolases"/>
    <property type="match status" value="1"/>
</dbReference>
<comment type="caution">
    <text evidence="3">The sequence shown here is derived from an EMBL/GenBank/DDBJ whole genome shotgun (WGS) entry which is preliminary data.</text>
</comment>
<dbReference type="Proteomes" id="UP001197093">
    <property type="component" value="Unassembled WGS sequence"/>
</dbReference>
<dbReference type="PANTHER" id="PTHR10039:SF16">
    <property type="entry name" value="GPI INOSITOL-DEACYLASE"/>
    <property type="match status" value="1"/>
</dbReference>
<reference evidence="3" key="1">
    <citation type="submission" date="2023-02" db="EMBL/GenBank/DDBJ databases">
        <authorList>
            <person name="Palmer J.M."/>
        </authorList>
    </citation>
    <scope>NUCLEOTIDE SEQUENCE</scope>
    <source>
        <strain evidence="3">FW57</strain>
    </source>
</reference>
<accession>A0AAD4EMY9</accession>
<proteinExistence type="predicted"/>
<organism evidence="3 4">
    <name type="scientific">Staphylotrichum longicolle</name>
    <dbReference type="NCBI Taxonomy" id="669026"/>
    <lineage>
        <taxon>Eukaryota</taxon>
        <taxon>Fungi</taxon>
        <taxon>Dikarya</taxon>
        <taxon>Ascomycota</taxon>
        <taxon>Pezizomycotina</taxon>
        <taxon>Sordariomycetes</taxon>
        <taxon>Sordariomycetidae</taxon>
        <taxon>Sordariales</taxon>
        <taxon>Chaetomiaceae</taxon>
        <taxon>Staphylotrichum</taxon>
    </lineage>
</organism>